<dbReference type="Pfam" id="PF13966">
    <property type="entry name" value="zf-RVT"/>
    <property type="match status" value="1"/>
</dbReference>
<dbReference type="Pfam" id="PF00078">
    <property type="entry name" value="RVT_1"/>
    <property type="match status" value="1"/>
</dbReference>
<dbReference type="InterPro" id="IPR057670">
    <property type="entry name" value="SH3_retrovirus"/>
</dbReference>
<feature type="region of interest" description="Disordered" evidence="1">
    <location>
        <begin position="1"/>
        <end position="28"/>
    </location>
</feature>
<feature type="compositionally biased region" description="Basic and acidic residues" evidence="1">
    <location>
        <begin position="12"/>
        <end position="24"/>
    </location>
</feature>
<keyword evidence="8" id="KW-0695">RNA-directed DNA polymerase</keyword>
<protein>
    <submittedName>
        <fullName evidence="8">RNA-directed DNA polymerase, eukaryota</fullName>
    </submittedName>
</protein>
<dbReference type="Pfam" id="PF07727">
    <property type="entry name" value="RVT_2"/>
    <property type="match status" value="1"/>
</dbReference>
<comment type="caution">
    <text evidence="8">The sequence shown here is derived from an EMBL/GenBank/DDBJ whole genome shotgun (WGS) entry which is preliminary data.</text>
</comment>
<dbReference type="GO" id="GO:0003964">
    <property type="term" value="F:RNA-directed DNA polymerase activity"/>
    <property type="evidence" value="ECO:0007669"/>
    <property type="project" value="UniProtKB-KW"/>
</dbReference>
<evidence type="ECO:0000259" key="7">
    <source>
        <dbReference type="Pfam" id="PF25597"/>
    </source>
</evidence>
<evidence type="ECO:0000313" key="8">
    <source>
        <dbReference type="EMBL" id="GEU51454.1"/>
    </source>
</evidence>
<feature type="compositionally biased region" description="Low complexity" evidence="1">
    <location>
        <begin position="1367"/>
        <end position="1378"/>
    </location>
</feature>
<evidence type="ECO:0000259" key="3">
    <source>
        <dbReference type="Pfam" id="PF00078"/>
    </source>
</evidence>
<sequence>MVVNDGQQRSTVADHRVPSSDHRSTTAGPLINHRQTIDQRWLTASQQTGQRVYVLLRDATWQLTCNMSDGYASIVASEQRAELFGRIGMLERANMRLKGMLGVERLELPDQLSHVHSTFHVSNLKKCYANELLAIPLGEIQIDDKLNFIKDRSRSSTVNMNGSDEVDMHDDLDMYVNENKKVEPHKEETSSNYKETTHDIDDVSIKDNVCQEDNGTQNDVRPGEEIATKMSNMKLKEGDVSTNDSELGSCSPGFEFLKHDKKDGSQIVDKGRGHSGGIISMWDTCIFVKSSIQCGENFVVVDDLPVGGRKFTWMNKSGSKMSKLDHFLVSDTFIREQPEMFVLALDRSWPVTIDEIKYALWQCGSDKSPSLDCFSIKFVKKYWEIMKQDIYKVVMKFCKNSKFPLGCNALFITLIPKEYLVSARMSVLINGSSTGEIDLHRGLRHGDPLSPFWFIIVMEGLHLAIKKAIEDNKILRASIGVDRVKVSHLFYADDVVFLTEWTARDVDGILNVLNEFYNSSGLKINVGKSNMYGVGVCRAWQLRGGGIILFKGLKIAFLNGSMEDTKKITWVAWEKVIAKKERGGLDIEYGGLDSREISRVITDNLERLGHPVTLSIGVSLILISLRKEFDGFVQNYNMHSMEKTIIDLGQNQRKGKNKLAYAPKPKIPPPPKRENPAKDYVCHQCEDTIHWKRNCPQYLTELLKSKKLSQGASGSSIFTIELYTSPNKSWVYDTGCGTYICNTTQGLRRSRKLKPGALSFSIYALSNKGSKSNSDFALLWHCRLGHISKKRIEKLQHDRLLNSTDLRAFEKCVPCMSGKMERKSYSRQAERAKDLLILYTPMYVVHLRSYQDKEETTSSLSLMTLVAMDYALETAARILNMVPTKKFEKTPYKVWHGQDPKMSYLKVYGCKALVKRDTLTKPEKLEPRSIKCIFIEYPKETMGYSFYYPPENKLLVARNAKFLKSSLITQEASGSLEDLEIIQEEDTHPFIDTSLNHEEDDQEVNEPQSDNNLVRRSTRTRHPIDRMCLYINAEKHELGDLSKPANYKALLLDPESDKWLNAMNVEMQSMKDNVVWYLVELPPNGKTVGSKWLFKKKTDMNEAVHTYKACLVAKGYTQTSGINYAETFSPVANIRAIRILIAIAAFYDYEIWQMDVKIAFLNGYLFEEVYMEQPEGITKGAGHFHAKVHYLREVIKYGDVKLEKVHTYDNLADPFTKALAFPKHSEHTKNIGMLPAILKSQHVLFTCTIAKEVWKRVYNWCQVYVRDINDPSEWFDWCDHNSNVRDLKVKLEVIELYLPHNLALKRCGIDLHISKRGETLRSKLRETGTLRLIPKTLALMAVHRQTAASMSARPWIRVQHGLTGGEPSTTPSNPPSKSAHTPSFKMSLGQVAIPGFGVGAGVNHMLHTRSISAAYSYDDVVFIGEWSDANLKNLITILNCFHLASGLRINVKKSQVMGVGVPLDIVNQGAALFGCKVLQTPFKNLGVTVGDNISRYSSWTNTIQKVHARLSKWKVKTLSIGGRLTLLKSVLGVVPLYTLSIYKAPVGVLHEMEMNRNKFFIGGSLEKKMTWIAWNKVLASKKKAVICAMYGSSLKSHSTNISSIWCHILREIQSLTLKGFDFFSHCKIRDRNGHNTRFWLDKWVSDIPLCVRFPRIFSLELVQGSSVAAKWEAISFDASFHRHIRDGAERHQWLELLSLLDSVVLSSSVDRWFCDLRGDGDFRVKEIRTAIDDLLLPSVGAATRWVKHVPIKVNIFAWRARLDRLPARGNLVSRGVVLESSLCPVCNLAHEDIQHVLFRCVLAKVFFFRICRWWNLHWVDITSLGDWNTWFGSIRLSVKLKSLLEGVFTLRGGSFGPFGIILFLMFLLRGAPFFLMILFLVHIIGVLIVFLVLFLGRLG</sequence>
<evidence type="ECO:0000256" key="1">
    <source>
        <dbReference type="SAM" id="MobiDB-lite"/>
    </source>
</evidence>
<evidence type="ECO:0000259" key="4">
    <source>
        <dbReference type="Pfam" id="PF07727"/>
    </source>
</evidence>
<dbReference type="Pfam" id="PF25597">
    <property type="entry name" value="SH3_retrovirus"/>
    <property type="match status" value="1"/>
</dbReference>
<feature type="domain" description="Reverse transcriptase" evidence="3">
    <location>
        <begin position="417"/>
        <end position="532"/>
    </location>
</feature>
<gene>
    <name evidence="8" type="ORF">Tci_023432</name>
</gene>
<feature type="region of interest" description="Disordered" evidence="1">
    <location>
        <begin position="1361"/>
        <end position="1382"/>
    </location>
</feature>
<evidence type="ECO:0000259" key="5">
    <source>
        <dbReference type="Pfam" id="PF13966"/>
    </source>
</evidence>
<accession>A0A6L2KU87</accession>
<name>A0A6L2KU87_TANCI</name>
<organism evidence="8">
    <name type="scientific">Tanacetum cinerariifolium</name>
    <name type="common">Dalmatian daisy</name>
    <name type="synonym">Chrysanthemum cinerariifolium</name>
    <dbReference type="NCBI Taxonomy" id="118510"/>
    <lineage>
        <taxon>Eukaryota</taxon>
        <taxon>Viridiplantae</taxon>
        <taxon>Streptophyta</taxon>
        <taxon>Embryophyta</taxon>
        <taxon>Tracheophyta</taxon>
        <taxon>Spermatophyta</taxon>
        <taxon>Magnoliopsida</taxon>
        <taxon>eudicotyledons</taxon>
        <taxon>Gunneridae</taxon>
        <taxon>Pentapetalae</taxon>
        <taxon>asterids</taxon>
        <taxon>campanulids</taxon>
        <taxon>Asterales</taxon>
        <taxon>Asteraceae</taxon>
        <taxon>Asteroideae</taxon>
        <taxon>Anthemideae</taxon>
        <taxon>Anthemidinae</taxon>
        <taxon>Tanacetum</taxon>
    </lineage>
</organism>
<feature type="transmembrane region" description="Helical" evidence="2">
    <location>
        <begin position="1873"/>
        <end position="1895"/>
    </location>
</feature>
<keyword evidence="2" id="KW-0812">Transmembrane</keyword>
<dbReference type="EMBL" id="BKCJ010002869">
    <property type="protein sequence ID" value="GEU51454.1"/>
    <property type="molecule type" value="Genomic_DNA"/>
</dbReference>
<feature type="domain" description="Retroviral polymerase SH3-like" evidence="7">
    <location>
        <begin position="910"/>
        <end position="966"/>
    </location>
</feature>
<dbReference type="PANTHER" id="PTHR33116">
    <property type="entry name" value="REVERSE TRANSCRIPTASE ZINC-BINDING DOMAIN-CONTAINING PROTEIN-RELATED-RELATED"/>
    <property type="match status" value="1"/>
</dbReference>
<keyword evidence="8" id="KW-0548">Nucleotidyltransferase</keyword>
<reference evidence="8" key="1">
    <citation type="journal article" date="2019" name="Sci. Rep.">
        <title>Draft genome of Tanacetum cinerariifolium, the natural source of mosquito coil.</title>
        <authorList>
            <person name="Yamashiro T."/>
            <person name="Shiraishi A."/>
            <person name="Satake H."/>
            <person name="Nakayama K."/>
        </authorList>
    </citation>
    <scope>NUCLEOTIDE SEQUENCE</scope>
</reference>
<feature type="transmembrane region" description="Helical" evidence="2">
    <location>
        <begin position="1843"/>
        <end position="1867"/>
    </location>
</feature>
<dbReference type="InterPro" id="IPR026960">
    <property type="entry name" value="RVT-Znf"/>
</dbReference>
<feature type="domain" description="Reverse transcriptase zinc-binding" evidence="5">
    <location>
        <begin position="1742"/>
        <end position="1804"/>
    </location>
</feature>
<dbReference type="InterPro" id="IPR000477">
    <property type="entry name" value="RT_dom"/>
</dbReference>
<dbReference type="PANTHER" id="PTHR33116:SF79">
    <property type="entry name" value="REVERSE TRANSCRIPTASE DOMAIN, ZINC FINGER, CCHC-TYPE-RELATED"/>
    <property type="match status" value="1"/>
</dbReference>
<dbReference type="InterPro" id="IPR013103">
    <property type="entry name" value="RVT_2"/>
</dbReference>
<dbReference type="InterPro" id="IPR025724">
    <property type="entry name" value="GAG-pre-integrase_dom"/>
</dbReference>
<feature type="domain" description="Reverse transcriptase Ty1/copia-type" evidence="4">
    <location>
        <begin position="1074"/>
        <end position="1179"/>
    </location>
</feature>
<keyword evidence="8" id="KW-0808">Transferase</keyword>
<feature type="domain" description="GAG-pre-integrase" evidence="6">
    <location>
        <begin position="770"/>
        <end position="820"/>
    </location>
</feature>
<evidence type="ECO:0000256" key="2">
    <source>
        <dbReference type="SAM" id="Phobius"/>
    </source>
</evidence>
<feature type="compositionally biased region" description="Polar residues" evidence="1">
    <location>
        <begin position="1"/>
        <end position="11"/>
    </location>
</feature>
<dbReference type="Pfam" id="PF13976">
    <property type="entry name" value="gag_pre-integrs"/>
    <property type="match status" value="1"/>
</dbReference>
<evidence type="ECO:0000259" key="6">
    <source>
        <dbReference type="Pfam" id="PF13976"/>
    </source>
</evidence>
<keyword evidence="2" id="KW-0472">Membrane</keyword>
<proteinExistence type="predicted"/>
<keyword evidence="2" id="KW-1133">Transmembrane helix</keyword>